<sequence>MLDDFDKACGKIGLRLNLAKTMFVKNGLVSHAPFTLNGTNISECSSYIYLSREVNMISSRAEQKETKDLGSSQDHRGCTEENKEHPTPCPPFRFNGCCLQEYTDMDSLEGILHDRVHNKKWFTARGVTAISKMTGLNADAIAKIIGVVILFWLMGQNAWIVCNGIAVVVPFLLTFAFPEERPPVENMRVYWYDVISFSVIHSVT</sequence>
<keyword evidence="2" id="KW-0812">Transmembrane</keyword>
<feature type="region of interest" description="Disordered" evidence="1">
    <location>
        <begin position="61"/>
        <end position="86"/>
    </location>
</feature>
<protein>
    <submittedName>
        <fullName evidence="5">Reverse transcriptase domain-containing protein</fullName>
    </submittedName>
</protein>
<dbReference type="Proteomes" id="UP000267027">
    <property type="component" value="Unassembled WGS sequence"/>
</dbReference>
<dbReference type="EMBL" id="UYYA01003924">
    <property type="protein sequence ID" value="VDM57752.1"/>
    <property type="molecule type" value="Genomic_DNA"/>
</dbReference>
<dbReference type="WBParaSite" id="ACOC_0000616601-mRNA-1">
    <property type="protein sequence ID" value="ACOC_0000616601-mRNA-1"/>
    <property type="gene ID" value="ACOC_0000616601"/>
</dbReference>
<reference evidence="3 4" key="2">
    <citation type="submission" date="2018-11" db="EMBL/GenBank/DDBJ databases">
        <authorList>
            <consortium name="Pathogen Informatics"/>
        </authorList>
    </citation>
    <scope>NUCLEOTIDE SEQUENCE [LARGE SCALE GENOMIC DNA]</scope>
    <source>
        <strain evidence="3 4">Costa Rica</strain>
    </source>
</reference>
<keyword evidence="4" id="KW-1185">Reference proteome</keyword>
<evidence type="ECO:0000313" key="3">
    <source>
        <dbReference type="EMBL" id="VDM57752.1"/>
    </source>
</evidence>
<evidence type="ECO:0000313" key="4">
    <source>
        <dbReference type="Proteomes" id="UP000267027"/>
    </source>
</evidence>
<feature type="transmembrane region" description="Helical" evidence="2">
    <location>
        <begin position="158"/>
        <end position="178"/>
    </location>
</feature>
<feature type="transmembrane region" description="Helical" evidence="2">
    <location>
        <begin position="135"/>
        <end position="152"/>
    </location>
</feature>
<reference evidence="5" key="1">
    <citation type="submission" date="2016-04" db="UniProtKB">
        <authorList>
            <consortium name="WormBaseParasite"/>
        </authorList>
    </citation>
    <scope>IDENTIFICATION</scope>
</reference>
<dbReference type="OrthoDB" id="5871872at2759"/>
<proteinExistence type="predicted"/>
<evidence type="ECO:0000256" key="1">
    <source>
        <dbReference type="SAM" id="MobiDB-lite"/>
    </source>
</evidence>
<accession>A0A158PH99</accession>
<name>A0A158PH99_ANGCS</name>
<keyword evidence="2" id="KW-1133">Transmembrane helix</keyword>
<evidence type="ECO:0000256" key="2">
    <source>
        <dbReference type="SAM" id="Phobius"/>
    </source>
</evidence>
<gene>
    <name evidence="3" type="ORF">ACOC_LOCUS6167</name>
</gene>
<dbReference type="AlphaFoldDB" id="A0A158PH99"/>
<keyword evidence="2" id="KW-0472">Membrane</keyword>
<evidence type="ECO:0000313" key="5">
    <source>
        <dbReference type="WBParaSite" id="ACOC_0000616601-mRNA-1"/>
    </source>
</evidence>
<organism evidence="5">
    <name type="scientific">Angiostrongylus costaricensis</name>
    <name type="common">Nematode worm</name>
    <dbReference type="NCBI Taxonomy" id="334426"/>
    <lineage>
        <taxon>Eukaryota</taxon>
        <taxon>Metazoa</taxon>
        <taxon>Ecdysozoa</taxon>
        <taxon>Nematoda</taxon>
        <taxon>Chromadorea</taxon>
        <taxon>Rhabditida</taxon>
        <taxon>Rhabditina</taxon>
        <taxon>Rhabditomorpha</taxon>
        <taxon>Strongyloidea</taxon>
        <taxon>Metastrongylidae</taxon>
        <taxon>Angiostrongylus</taxon>
    </lineage>
</organism>